<proteinExistence type="predicted"/>
<comment type="caution">
    <text evidence="1">The sequence shown here is derived from an EMBL/GenBank/DDBJ whole genome shotgun (WGS) entry which is preliminary data.</text>
</comment>
<accession>A0A1H0U0W6</accession>
<reference evidence="1 2" key="1">
    <citation type="submission" date="2016-10" db="EMBL/GenBank/DDBJ databases">
        <authorList>
            <person name="Varghese N."/>
            <person name="Submissions S."/>
        </authorList>
    </citation>
    <scope>NUCLEOTIDE SEQUENCE [LARGE SCALE GENOMIC DNA]</scope>
    <source>
        <strain evidence="1 2">DSM 14939</strain>
    </source>
</reference>
<organism evidence="1 2">
    <name type="scientific">Pseudomonas congelans</name>
    <dbReference type="NCBI Taxonomy" id="200452"/>
    <lineage>
        <taxon>Bacteria</taxon>
        <taxon>Pseudomonadati</taxon>
        <taxon>Pseudomonadota</taxon>
        <taxon>Gammaproteobacteria</taxon>
        <taxon>Pseudomonadales</taxon>
        <taxon>Pseudomonadaceae</taxon>
        <taxon>Pseudomonas</taxon>
    </lineage>
</organism>
<evidence type="ECO:0008006" key="3">
    <source>
        <dbReference type="Google" id="ProtNLM"/>
    </source>
</evidence>
<keyword evidence="2" id="KW-1185">Reference proteome</keyword>
<evidence type="ECO:0000313" key="1">
    <source>
        <dbReference type="EMBL" id="SDP59608.1"/>
    </source>
</evidence>
<sequence>MYPHTTEPSDKYPSFAIRVQLSNAASYDDLHEIMEKHGFHRAIRDRNGTLKDLPTAMYSYIAKTEYLSCETVCDKAKDAVNEHLDSTNQKDAGVELFVSNLTGAWFVLNEAKEEGND</sequence>
<protein>
    <recommendedName>
        <fullName evidence="3">Phage protein</fullName>
    </recommendedName>
</protein>
<name>A0A1H0U0W6_9PSED</name>
<dbReference type="Proteomes" id="UP000183042">
    <property type="component" value="Unassembled WGS sequence"/>
</dbReference>
<gene>
    <name evidence="1" type="ORF">SAMN05216596_105341</name>
</gene>
<dbReference type="EMBL" id="FNJH01000005">
    <property type="protein sequence ID" value="SDP59608.1"/>
    <property type="molecule type" value="Genomic_DNA"/>
</dbReference>
<evidence type="ECO:0000313" key="2">
    <source>
        <dbReference type="Proteomes" id="UP000183042"/>
    </source>
</evidence>